<dbReference type="PANTHER" id="PTHR30193:SF37">
    <property type="entry name" value="INNER MEMBRANE ABC TRANSPORTER PERMEASE PROTEIN YCJO"/>
    <property type="match status" value="1"/>
</dbReference>
<evidence type="ECO:0000256" key="1">
    <source>
        <dbReference type="ARBA" id="ARBA00004651"/>
    </source>
</evidence>
<keyword evidence="2 7" id="KW-0813">Transport</keyword>
<proteinExistence type="inferred from homology"/>
<keyword evidence="3" id="KW-1003">Cell membrane</keyword>
<gene>
    <name evidence="9" type="ORF">JK364_38170</name>
</gene>
<evidence type="ECO:0000256" key="6">
    <source>
        <dbReference type="ARBA" id="ARBA00023136"/>
    </source>
</evidence>
<dbReference type="RefSeq" id="WP_201855989.1">
    <property type="nucleotide sequence ID" value="NZ_JAERRG010000021.1"/>
</dbReference>
<organism evidence="9 10">
    <name type="scientific">Streptomyces endocoffeicus</name>
    <dbReference type="NCBI Taxonomy" id="2898945"/>
    <lineage>
        <taxon>Bacteria</taxon>
        <taxon>Bacillati</taxon>
        <taxon>Actinomycetota</taxon>
        <taxon>Actinomycetes</taxon>
        <taxon>Kitasatosporales</taxon>
        <taxon>Streptomycetaceae</taxon>
        <taxon>Streptomyces</taxon>
    </lineage>
</organism>
<comment type="similarity">
    <text evidence="7">Belongs to the binding-protein-dependent transport system permease family.</text>
</comment>
<dbReference type="Pfam" id="PF00528">
    <property type="entry name" value="BPD_transp_1"/>
    <property type="match status" value="1"/>
</dbReference>
<sequence length="307" mass="33098">MTTTTVVPPDERPRRLRLREAGVTAALLGPAFVFLIAFVVLPVLTVGALALLNFDPLSQETSFAGLENWHRVLASQELWQATGNTLLYTALTVPFEVGGGLLIALAIRAAGRGAGLWRTAYFAPTAATLAAMSVVWRWLFYPHVGVFDETLGRLVGQDGWLGSTTLALPAVAIVGSWAGIGSCVVMFLAGLSNVPAHLEDAARMDRAGAWHRFWSVIWPAIGPATTFALVITTRDSLRVYDQVRVMTDGGPQQSTSTLSFTAWQRGVSYLDIGGGSVVNTVLLVLVLITVAVQLRLGGRRWEEDGRR</sequence>
<accession>A0ABS1Q1P3</accession>
<feature type="transmembrane region" description="Helical" evidence="7">
    <location>
        <begin position="212"/>
        <end position="231"/>
    </location>
</feature>
<dbReference type="InterPro" id="IPR035906">
    <property type="entry name" value="MetI-like_sf"/>
</dbReference>
<keyword evidence="5 7" id="KW-1133">Transmembrane helix</keyword>
<keyword evidence="4 7" id="KW-0812">Transmembrane</keyword>
<evidence type="ECO:0000256" key="4">
    <source>
        <dbReference type="ARBA" id="ARBA00022692"/>
    </source>
</evidence>
<evidence type="ECO:0000256" key="7">
    <source>
        <dbReference type="RuleBase" id="RU363032"/>
    </source>
</evidence>
<evidence type="ECO:0000256" key="5">
    <source>
        <dbReference type="ARBA" id="ARBA00022989"/>
    </source>
</evidence>
<dbReference type="SUPFAM" id="SSF161098">
    <property type="entry name" value="MetI-like"/>
    <property type="match status" value="1"/>
</dbReference>
<evidence type="ECO:0000313" key="9">
    <source>
        <dbReference type="EMBL" id="MBL1118165.1"/>
    </source>
</evidence>
<evidence type="ECO:0000256" key="3">
    <source>
        <dbReference type="ARBA" id="ARBA00022475"/>
    </source>
</evidence>
<dbReference type="Proteomes" id="UP000621510">
    <property type="component" value="Unassembled WGS sequence"/>
</dbReference>
<comment type="caution">
    <text evidence="9">The sequence shown here is derived from an EMBL/GenBank/DDBJ whole genome shotgun (WGS) entry which is preliminary data.</text>
</comment>
<keyword evidence="10" id="KW-1185">Reference proteome</keyword>
<dbReference type="EMBL" id="JAERRG010000021">
    <property type="protein sequence ID" value="MBL1118165.1"/>
    <property type="molecule type" value="Genomic_DNA"/>
</dbReference>
<evidence type="ECO:0000256" key="2">
    <source>
        <dbReference type="ARBA" id="ARBA00022448"/>
    </source>
</evidence>
<dbReference type="InterPro" id="IPR000515">
    <property type="entry name" value="MetI-like"/>
</dbReference>
<dbReference type="InterPro" id="IPR051393">
    <property type="entry name" value="ABC_transporter_permease"/>
</dbReference>
<feature type="transmembrane region" description="Helical" evidence="7">
    <location>
        <begin position="160"/>
        <end position="191"/>
    </location>
</feature>
<dbReference type="CDD" id="cd06261">
    <property type="entry name" value="TM_PBP2"/>
    <property type="match status" value="1"/>
</dbReference>
<comment type="subcellular location">
    <subcellularLocation>
        <location evidence="1 7">Cell membrane</location>
        <topology evidence="1 7">Multi-pass membrane protein</topology>
    </subcellularLocation>
</comment>
<protein>
    <submittedName>
        <fullName evidence="9">Sugar ABC transporter permease</fullName>
    </submittedName>
</protein>
<evidence type="ECO:0000259" key="8">
    <source>
        <dbReference type="PROSITE" id="PS50928"/>
    </source>
</evidence>
<reference evidence="9 10" key="1">
    <citation type="submission" date="2021-01" db="EMBL/GenBank/DDBJ databases">
        <title>WGS of actinomycetes isolated from Thailand.</title>
        <authorList>
            <person name="Thawai C."/>
        </authorList>
    </citation>
    <scope>NUCLEOTIDE SEQUENCE [LARGE SCALE GENOMIC DNA]</scope>
    <source>
        <strain evidence="9 10">CA3R110</strain>
    </source>
</reference>
<keyword evidence="6 7" id="KW-0472">Membrane</keyword>
<feature type="transmembrane region" description="Helical" evidence="7">
    <location>
        <begin position="86"/>
        <end position="107"/>
    </location>
</feature>
<evidence type="ECO:0000313" key="10">
    <source>
        <dbReference type="Proteomes" id="UP000621510"/>
    </source>
</evidence>
<feature type="domain" description="ABC transmembrane type-1" evidence="8">
    <location>
        <begin position="82"/>
        <end position="296"/>
    </location>
</feature>
<feature type="transmembrane region" description="Helical" evidence="7">
    <location>
        <begin position="277"/>
        <end position="297"/>
    </location>
</feature>
<feature type="transmembrane region" description="Helical" evidence="7">
    <location>
        <begin position="119"/>
        <end position="140"/>
    </location>
</feature>
<name>A0ABS1Q1P3_9ACTN</name>
<dbReference type="PROSITE" id="PS50928">
    <property type="entry name" value="ABC_TM1"/>
    <property type="match status" value="1"/>
</dbReference>
<feature type="transmembrane region" description="Helical" evidence="7">
    <location>
        <begin position="21"/>
        <end position="52"/>
    </location>
</feature>
<dbReference type="Gene3D" id="1.10.3720.10">
    <property type="entry name" value="MetI-like"/>
    <property type="match status" value="1"/>
</dbReference>
<dbReference type="PANTHER" id="PTHR30193">
    <property type="entry name" value="ABC TRANSPORTER PERMEASE PROTEIN"/>
    <property type="match status" value="1"/>
</dbReference>